<dbReference type="EMBL" id="CP121196">
    <property type="protein sequence ID" value="XBH20060.1"/>
    <property type="molecule type" value="Genomic_DNA"/>
</dbReference>
<accession>A0AAU7DSM0</accession>
<dbReference type="Pfam" id="PF18153">
    <property type="entry name" value="Cap15_CD_rec"/>
    <property type="match status" value="1"/>
</dbReference>
<keyword evidence="1" id="KW-0812">Transmembrane</keyword>
<keyword evidence="1" id="KW-0472">Membrane</keyword>
<evidence type="ECO:0000259" key="2">
    <source>
        <dbReference type="Pfam" id="PF18153"/>
    </source>
</evidence>
<dbReference type="InterPro" id="IPR041208">
    <property type="entry name" value="Cap15"/>
</dbReference>
<feature type="domain" description="CD-NTase-associated protein 15" evidence="2">
    <location>
        <begin position="65"/>
        <end position="185"/>
    </location>
</feature>
<dbReference type="AlphaFoldDB" id="A0AAU7DSM0"/>
<evidence type="ECO:0000313" key="3">
    <source>
        <dbReference type="EMBL" id="XBH20060.1"/>
    </source>
</evidence>
<gene>
    <name evidence="3" type="ORF">P8935_12230</name>
</gene>
<evidence type="ECO:0000256" key="1">
    <source>
        <dbReference type="SAM" id="Phobius"/>
    </source>
</evidence>
<feature type="transmembrane region" description="Helical" evidence="1">
    <location>
        <begin position="31"/>
        <end position="53"/>
    </location>
</feature>
<organism evidence="3">
    <name type="scientific">Telmatobacter sp. DSM 110680</name>
    <dbReference type="NCBI Taxonomy" id="3036704"/>
    <lineage>
        <taxon>Bacteria</taxon>
        <taxon>Pseudomonadati</taxon>
        <taxon>Acidobacteriota</taxon>
        <taxon>Terriglobia</taxon>
        <taxon>Terriglobales</taxon>
        <taxon>Acidobacteriaceae</taxon>
        <taxon>Telmatobacter</taxon>
    </lineage>
</organism>
<reference evidence="3" key="1">
    <citation type="submission" date="2023-03" db="EMBL/GenBank/DDBJ databases">
        <title>Edaphobacter sp.</title>
        <authorList>
            <person name="Huber K.J."/>
            <person name="Papendorf J."/>
            <person name="Pilke C."/>
            <person name="Bunk B."/>
            <person name="Sproeer C."/>
            <person name="Pester M."/>
        </authorList>
    </citation>
    <scope>NUCLEOTIDE SEQUENCE</scope>
    <source>
        <strain evidence="3">DSM 110680</strain>
    </source>
</reference>
<name>A0AAU7DSM0_9BACT</name>
<protein>
    <recommendedName>
        <fullName evidence="2">CD-NTase-associated protein 15 domain-containing protein</fullName>
    </recommendedName>
</protein>
<dbReference type="RefSeq" id="WP_348265285.1">
    <property type="nucleotide sequence ID" value="NZ_CP121196.1"/>
</dbReference>
<keyword evidence="1" id="KW-1133">Transmembrane helix</keyword>
<sequence>MANYVKAIIYTGVAVWAVILLVGGQQLSSNLLRPVSTVTSIVVLLSIAFELWLWKLPFLHGWLVKRPVIDGTWRAELHSNWKDETGASIAPIEGYVVIRQTLLNMSLRLMTKESSSHLVGTEIVCSADGLYCVSGVYRNEPRYQDRNHSQIHFGAVWLRVVETPKKMLEGHYWTDRNTAGEMQLTGRQNQKFQNFKSAQDHYASAHSS</sequence>
<feature type="transmembrane region" description="Helical" evidence="1">
    <location>
        <begin position="7"/>
        <end position="25"/>
    </location>
</feature>
<proteinExistence type="predicted"/>